<sequence>MIKKALTADSLSGLVNTGDEPKTTTESAAPDESKYFVYKHDGKTYLIDRKHTVTGSKQVSVKMDPEDYAMLRHSSDRFAKHHKDIFLEAFDLWIKHNAEKLK</sequence>
<evidence type="ECO:0000313" key="2">
    <source>
        <dbReference type="EMBL" id="MDR8261625.1"/>
    </source>
</evidence>
<proteinExistence type="predicted"/>
<dbReference type="EMBL" id="VMBB01000021">
    <property type="protein sequence ID" value="MDR8261625.1"/>
    <property type="molecule type" value="Genomic_DNA"/>
</dbReference>
<comment type="caution">
    <text evidence="2">The sequence shown here is derived from an EMBL/GenBank/DDBJ whole genome shotgun (WGS) entry which is preliminary data.</text>
</comment>
<accession>A0ABD5DBD4</accession>
<feature type="region of interest" description="Disordered" evidence="1">
    <location>
        <begin position="1"/>
        <end position="30"/>
    </location>
</feature>
<evidence type="ECO:0000256" key="1">
    <source>
        <dbReference type="SAM" id="MobiDB-lite"/>
    </source>
</evidence>
<dbReference type="AlphaFoldDB" id="A0ABD5DBD4"/>
<organism evidence="2">
    <name type="scientific">Acinetobacter baumannii</name>
    <dbReference type="NCBI Taxonomy" id="470"/>
    <lineage>
        <taxon>Bacteria</taxon>
        <taxon>Pseudomonadati</taxon>
        <taxon>Pseudomonadota</taxon>
        <taxon>Gammaproteobacteria</taxon>
        <taxon>Moraxellales</taxon>
        <taxon>Moraxellaceae</taxon>
        <taxon>Acinetobacter</taxon>
        <taxon>Acinetobacter calcoaceticus/baumannii complex</taxon>
    </lineage>
</organism>
<reference evidence="2" key="1">
    <citation type="submission" date="2019-07" db="EMBL/GenBank/DDBJ databases">
        <title>Biological characteristics of mucoid Acinetobacter baumannii from a general hospital in China.</title>
        <authorList>
            <person name="Hua X."/>
            <person name="Yu Y."/>
        </authorList>
    </citation>
    <scope>NUCLEOTIDE SEQUENCE [LARGE SCALE GENOMIC DNA]</scope>
    <source>
        <strain evidence="2">N41</strain>
    </source>
</reference>
<gene>
    <name evidence="2" type="ORF">FPK87_14300</name>
</gene>
<dbReference type="RefSeq" id="WP_004716599.1">
    <property type="nucleotide sequence ID" value="NZ_CP110465.1"/>
</dbReference>
<protein>
    <submittedName>
        <fullName evidence="2">Uncharacterized protein</fullName>
    </submittedName>
</protein>
<name>A0ABD5DBD4_ACIBA</name>